<dbReference type="PANTHER" id="PTHR43788">
    <property type="entry name" value="DNA2/NAM7 HELICASE FAMILY MEMBER"/>
    <property type="match status" value="1"/>
</dbReference>
<dbReference type="SUPFAM" id="SSF53098">
    <property type="entry name" value="Ribonuclease H-like"/>
    <property type="match status" value="1"/>
</dbReference>
<proteinExistence type="predicted"/>
<protein>
    <submittedName>
        <fullName evidence="7">TM0106 family RecB-like putative nuclease</fullName>
    </submittedName>
</protein>
<organism evidence="7 8">
    <name type="scientific">Eiseniibacteriota bacterium</name>
    <dbReference type="NCBI Taxonomy" id="2212470"/>
    <lineage>
        <taxon>Bacteria</taxon>
        <taxon>Candidatus Eiseniibacteriota</taxon>
    </lineage>
</organism>
<dbReference type="AlphaFoldDB" id="A0A538TYN7"/>
<dbReference type="Pfam" id="PF13087">
    <property type="entry name" value="AAA_12"/>
    <property type="match status" value="1"/>
</dbReference>
<evidence type="ECO:0000256" key="3">
    <source>
        <dbReference type="ARBA" id="ARBA00022806"/>
    </source>
</evidence>
<evidence type="ECO:0000256" key="5">
    <source>
        <dbReference type="SAM" id="MobiDB-lite"/>
    </source>
</evidence>
<dbReference type="EMBL" id="VBOY01000001">
    <property type="protein sequence ID" value="TMQ68767.1"/>
    <property type="molecule type" value="Genomic_DNA"/>
</dbReference>
<keyword evidence="1" id="KW-0547">Nucleotide-binding</keyword>
<dbReference type="GO" id="GO:0016787">
    <property type="term" value="F:hydrolase activity"/>
    <property type="evidence" value="ECO:0007669"/>
    <property type="project" value="UniProtKB-KW"/>
</dbReference>
<keyword evidence="4" id="KW-0067">ATP-binding</keyword>
<keyword evidence="3" id="KW-0347">Helicase</keyword>
<evidence type="ECO:0000256" key="2">
    <source>
        <dbReference type="ARBA" id="ARBA00022801"/>
    </source>
</evidence>
<dbReference type="NCBIfam" id="TIGR03491">
    <property type="entry name" value="TM0106 family RecB-like putative nuclease"/>
    <property type="match status" value="1"/>
</dbReference>
<keyword evidence="2" id="KW-0378">Hydrolase</keyword>
<dbReference type="SUPFAM" id="SSF52540">
    <property type="entry name" value="P-loop containing nucleoside triphosphate hydrolases"/>
    <property type="match status" value="1"/>
</dbReference>
<reference evidence="7 8" key="1">
    <citation type="journal article" date="2019" name="Nat. Microbiol.">
        <title>Mediterranean grassland soil C-N compound turnover is dependent on rainfall and depth, and is mediated by genomically divergent microorganisms.</title>
        <authorList>
            <person name="Diamond S."/>
            <person name="Andeer P.F."/>
            <person name="Li Z."/>
            <person name="Crits-Christoph A."/>
            <person name="Burstein D."/>
            <person name="Anantharaman K."/>
            <person name="Lane K.R."/>
            <person name="Thomas B.C."/>
            <person name="Pan C."/>
            <person name="Northen T.R."/>
            <person name="Banfield J.F."/>
        </authorList>
    </citation>
    <scope>NUCLEOTIDE SEQUENCE [LARGE SCALE GENOMIC DNA]</scope>
    <source>
        <strain evidence="7">WS_8</strain>
    </source>
</reference>
<dbReference type="GO" id="GO:0005524">
    <property type="term" value="F:ATP binding"/>
    <property type="evidence" value="ECO:0007669"/>
    <property type="project" value="UniProtKB-KW"/>
</dbReference>
<dbReference type="InterPro" id="IPR027417">
    <property type="entry name" value="P-loop_NTPase"/>
</dbReference>
<dbReference type="Pfam" id="PF13482">
    <property type="entry name" value="RNase_H_2"/>
    <property type="match status" value="1"/>
</dbReference>
<dbReference type="InterPro" id="IPR012337">
    <property type="entry name" value="RNaseH-like_sf"/>
</dbReference>
<dbReference type="PANTHER" id="PTHR43788:SF8">
    <property type="entry name" value="DNA-BINDING PROTEIN SMUBP-2"/>
    <property type="match status" value="1"/>
</dbReference>
<dbReference type="Gene3D" id="3.40.50.300">
    <property type="entry name" value="P-loop containing nucleotide triphosphate hydrolases"/>
    <property type="match status" value="2"/>
</dbReference>
<dbReference type="SMART" id="SM00382">
    <property type="entry name" value="AAA"/>
    <property type="match status" value="1"/>
</dbReference>
<dbReference type="InterPro" id="IPR041679">
    <property type="entry name" value="DNA2/NAM7-like_C"/>
</dbReference>
<evidence type="ECO:0000313" key="7">
    <source>
        <dbReference type="EMBL" id="TMQ68767.1"/>
    </source>
</evidence>
<evidence type="ECO:0000259" key="6">
    <source>
        <dbReference type="SMART" id="SM00382"/>
    </source>
</evidence>
<dbReference type="CDD" id="cd18808">
    <property type="entry name" value="SF1_C_Upf1"/>
    <property type="match status" value="1"/>
</dbReference>
<dbReference type="InterPro" id="IPR003593">
    <property type="entry name" value="AAA+_ATPase"/>
</dbReference>
<dbReference type="InterPro" id="IPR047187">
    <property type="entry name" value="SF1_C_Upf1"/>
</dbReference>
<feature type="domain" description="AAA+ ATPase" evidence="6">
    <location>
        <begin position="767"/>
        <end position="989"/>
    </location>
</feature>
<dbReference type="Pfam" id="PF13604">
    <property type="entry name" value="AAA_30"/>
    <property type="match status" value="1"/>
</dbReference>
<comment type="caution">
    <text evidence="7">The sequence shown here is derived from an EMBL/GenBank/DDBJ whole genome shotgun (WGS) entry which is preliminary data.</text>
</comment>
<dbReference type="InterPro" id="IPR050534">
    <property type="entry name" value="Coronavir_polyprotein_1ab"/>
</dbReference>
<sequence length="1181" mass="131454">MRQEGDSLRLTATDLANHLACHHLSHLDLAAVRGLRRPPDWFAPDVAILRQRGGDHEIAFVSNLERQNLRIARLGGEPDEKTALERTLSAMREGVEVIVQATLLDGRWSGRADVLRRVPRPSRLGSWSYEVWDTKLARETKGGSVLQICLYSDLLEAIQGVRPEHMHVVPPREDFRPDTYRVDDFLAYYRLVRRRLETVIQSALPSVPGPGAVGESVSSLPTYPEPVPHCDVCRWWPACDGQRRRDDHLSLVAGITRLQTRELQARDLKTLKALASEPLPLSWKPTRGAAEAYTRVREQARVQRDGRDAGRALYELLPSQPGFGFERLPAPSRGDVFFDLEGDPYVGESGREYLFGWITGDVEGSPSYQSLWALDPAAERSAFEAFVDFVMARWGRHPDLHIYHFAPYEPSAIKRLMGRYATRENEVDRMLRGRLFVDLHAVVRQALRASVEEYSLKKLEALYGFTRSADLGDAGVKLRVVQRALELEEPDAIDAEAREVVTTYNRDDCLSTLRLFRWLEGLRAGEEEAQGETIPRPPIGDGSPSENIAERGREVAEIMDALLEGAPSERTERSDDQQARWLLAYLLEWHRREDKAAWWEFFRLRELSDEALLDEKSAIAGLRHAGRVGVSKRRAVDRYDFPAQETGIRRGDKLRVPLPADHELGEVESIDLGAHTIDVRKRGGCESLHPASVFSQEIVRTHELAASLLRLGRWVVKNGIDAPGAHRAARDLLLGRPPRVLGHSGGALRRAGENGVDAARRLVKSMVQGTLAIQGPPGTGKTFTGARMICDLVRTGKKIGVCATSHKVIRNLLDQVVEAAKQERVSPRCFHKVREEGESAGEIVEVTDNAKALRALRSGAARVLGGTAWLWAREELFEAVDILFVDEAGQMSLANVLAIAQCARAMVLLGDPRQLDQPLQGSHPEGTDISALEHLLQGRKTIADDRGLFLEETWRLHPDICRLTSELFYDRRLEARAGLERQAILGSVPIAGAGLWFLPVVHDGNQSSSPEEVEAVALLVERLTAGGARWIDREGNELPLELDNILIIAPYNAQVADLSSRLPKARIGTVDRFQGQEAPVVIYSMTTSSPADAPHGMEFLYSLNRFNVATSRAQCACVVVGNPQLFEPECQTPRQMQLANACCRYLELAQELRLEELCASRGPGGTARQPAPLQGSLRFES</sequence>
<evidence type="ECO:0000313" key="8">
    <source>
        <dbReference type="Proteomes" id="UP000316609"/>
    </source>
</evidence>
<feature type="region of interest" description="Disordered" evidence="5">
    <location>
        <begin position="1161"/>
        <end position="1181"/>
    </location>
</feature>
<accession>A0A538TYN7</accession>
<dbReference type="GO" id="GO:0043139">
    <property type="term" value="F:5'-3' DNA helicase activity"/>
    <property type="evidence" value="ECO:0007669"/>
    <property type="project" value="TreeGrafter"/>
</dbReference>
<evidence type="ECO:0000256" key="1">
    <source>
        <dbReference type="ARBA" id="ARBA00022741"/>
    </source>
</evidence>
<dbReference type="InterPro" id="IPR038720">
    <property type="entry name" value="YprB_RNase_H-like_dom"/>
</dbReference>
<dbReference type="CDD" id="cd17934">
    <property type="entry name" value="DEXXQc_Upf1-like"/>
    <property type="match status" value="1"/>
</dbReference>
<name>A0A538TYN7_UNCEI</name>
<evidence type="ECO:0000256" key="4">
    <source>
        <dbReference type="ARBA" id="ARBA00022840"/>
    </source>
</evidence>
<dbReference type="InterPro" id="IPR019993">
    <property type="entry name" value="RecB_nuclease_TM0106_put"/>
</dbReference>
<gene>
    <name evidence="7" type="ORF">E6K78_00025</name>
</gene>
<dbReference type="Proteomes" id="UP000316609">
    <property type="component" value="Unassembled WGS sequence"/>
</dbReference>